<feature type="active site" description="Proton acceptor; specific for L-alanine" evidence="5">
    <location>
        <position position="275"/>
    </location>
</feature>
<evidence type="ECO:0000256" key="4">
    <source>
        <dbReference type="ARBA" id="ARBA00023235"/>
    </source>
</evidence>
<dbReference type="NCBIfam" id="TIGR00492">
    <property type="entry name" value="alr"/>
    <property type="match status" value="1"/>
</dbReference>
<dbReference type="PANTHER" id="PTHR30511:SF0">
    <property type="entry name" value="ALANINE RACEMASE, CATABOLIC-RELATED"/>
    <property type="match status" value="1"/>
</dbReference>
<dbReference type="SUPFAM" id="SSF51419">
    <property type="entry name" value="PLP-binding barrel"/>
    <property type="match status" value="1"/>
</dbReference>
<accession>A0A7X6DNX3</accession>
<dbReference type="PROSITE" id="PS00395">
    <property type="entry name" value="ALANINE_RACEMASE"/>
    <property type="match status" value="1"/>
</dbReference>
<dbReference type="InterPro" id="IPR000821">
    <property type="entry name" value="Ala_racemase"/>
</dbReference>
<dbReference type="GO" id="GO:0030170">
    <property type="term" value="F:pyridoxal phosphate binding"/>
    <property type="evidence" value="ECO:0007669"/>
    <property type="project" value="UniProtKB-UniRule"/>
</dbReference>
<dbReference type="EMBL" id="VTOW01000001">
    <property type="protein sequence ID" value="NKE70708.1"/>
    <property type="molecule type" value="Genomic_DNA"/>
</dbReference>
<dbReference type="SUPFAM" id="SSF50621">
    <property type="entry name" value="Alanine racemase C-terminal domain-like"/>
    <property type="match status" value="1"/>
</dbReference>
<comment type="similarity">
    <text evidence="5">Belongs to the alanine racemase family.</text>
</comment>
<reference evidence="9 10" key="1">
    <citation type="journal article" date="2020" name="Nature">
        <title>Bacterial chemolithoautotrophy via manganese oxidation.</title>
        <authorList>
            <person name="Yu H."/>
            <person name="Leadbetter J.R."/>
        </authorList>
    </citation>
    <scope>NUCLEOTIDE SEQUENCE [LARGE SCALE GENOMIC DNA]</scope>
    <source>
        <strain evidence="9 10">Mn-1</strain>
    </source>
</reference>
<dbReference type="InterPro" id="IPR001608">
    <property type="entry name" value="Ala_racemase_N"/>
</dbReference>
<dbReference type="InterPro" id="IPR020622">
    <property type="entry name" value="Ala_racemase_pyridoxalP-BS"/>
</dbReference>
<feature type="domain" description="Alanine racemase C-terminal" evidence="8">
    <location>
        <begin position="254"/>
        <end position="382"/>
    </location>
</feature>
<comment type="pathway">
    <text evidence="5">Amino-acid biosynthesis; D-alanine biosynthesis; D-alanine from L-alanine: step 1/1.</text>
</comment>
<dbReference type="CDD" id="cd00430">
    <property type="entry name" value="PLPDE_III_AR"/>
    <property type="match status" value="1"/>
</dbReference>
<dbReference type="GO" id="GO:0005829">
    <property type="term" value="C:cytosol"/>
    <property type="evidence" value="ECO:0007669"/>
    <property type="project" value="TreeGrafter"/>
</dbReference>
<evidence type="ECO:0000256" key="2">
    <source>
        <dbReference type="ARBA" id="ARBA00001933"/>
    </source>
</evidence>
<feature type="binding site" evidence="5 7">
    <location>
        <position position="323"/>
    </location>
    <ligand>
        <name>substrate</name>
    </ligand>
</feature>
<dbReference type="EC" id="5.1.1.1" evidence="5"/>
<comment type="cofactor">
    <cofactor evidence="2 5 6">
        <name>pyridoxal 5'-phosphate</name>
        <dbReference type="ChEBI" id="CHEBI:597326"/>
    </cofactor>
</comment>
<dbReference type="PRINTS" id="PR00992">
    <property type="entry name" value="ALARACEMASE"/>
</dbReference>
<dbReference type="FunFam" id="3.20.20.10:FF:000002">
    <property type="entry name" value="Alanine racemase"/>
    <property type="match status" value="1"/>
</dbReference>
<dbReference type="HAMAP" id="MF_01201">
    <property type="entry name" value="Ala_racemase"/>
    <property type="match status" value="1"/>
</dbReference>
<feature type="active site" description="Proton acceptor; specific for D-alanine" evidence="5">
    <location>
        <position position="45"/>
    </location>
</feature>
<dbReference type="Pfam" id="PF01168">
    <property type="entry name" value="Ala_racemase_N"/>
    <property type="match status" value="1"/>
</dbReference>
<dbReference type="Gene3D" id="2.40.37.10">
    <property type="entry name" value="Lyase, Ornithine Decarboxylase, Chain A, domain 1"/>
    <property type="match status" value="1"/>
</dbReference>
<keyword evidence="10" id="KW-1185">Reference proteome</keyword>
<evidence type="ECO:0000313" key="10">
    <source>
        <dbReference type="Proteomes" id="UP000534783"/>
    </source>
</evidence>
<dbReference type="InterPro" id="IPR029066">
    <property type="entry name" value="PLP-binding_barrel"/>
</dbReference>
<evidence type="ECO:0000256" key="7">
    <source>
        <dbReference type="PIRSR" id="PIRSR600821-52"/>
    </source>
</evidence>
<comment type="catalytic activity">
    <reaction evidence="1 5">
        <text>L-alanine = D-alanine</text>
        <dbReference type="Rhea" id="RHEA:20249"/>
        <dbReference type="ChEBI" id="CHEBI:57416"/>
        <dbReference type="ChEBI" id="CHEBI:57972"/>
        <dbReference type="EC" id="5.1.1.1"/>
    </reaction>
</comment>
<dbReference type="InterPro" id="IPR009006">
    <property type="entry name" value="Ala_racemase/Decarboxylase_C"/>
</dbReference>
<dbReference type="Gene3D" id="3.20.20.10">
    <property type="entry name" value="Alanine racemase"/>
    <property type="match status" value="1"/>
</dbReference>
<dbReference type="GO" id="GO:0030632">
    <property type="term" value="P:D-alanine biosynthetic process"/>
    <property type="evidence" value="ECO:0007669"/>
    <property type="project" value="UniProtKB-UniRule"/>
</dbReference>
<keyword evidence="4 5" id="KW-0413">Isomerase</keyword>
<evidence type="ECO:0000259" key="8">
    <source>
        <dbReference type="SMART" id="SM01005"/>
    </source>
</evidence>
<comment type="function">
    <text evidence="5">Catalyzes the interconversion of L-alanine and D-alanine. May also act on other amino acids.</text>
</comment>
<dbReference type="UniPathway" id="UPA00042">
    <property type="reaction ID" value="UER00497"/>
</dbReference>
<name>A0A7X6DNX3_9BACT</name>
<keyword evidence="3 5" id="KW-0663">Pyridoxal phosphate</keyword>
<proteinExistence type="inferred from homology"/>
<protein>
    <recommendedName>
        <fullName evidence="5">Alanine racemase</fullName>
        <ecNumber evidence="5">5.1.1.1</ecNumber>
    </recommendedName>
</protein>
<dbReference type="PANTHER" id="PTHR30511">
    <property type="entry name" value="ALANINE RACEMASE"/>
    <property type="match status" value="1"/>
</dbReference>
<evidence type="ECO:0000256" key="6">
    <source>
        <dbReference type="PIRSR" id="PIRSR600821-50"/>
    </source>
</evidence>
<dbReference type="GO" id="GO:0008784">
    <property type="term" value="F:alanine racemase activity"/>
    <property type="evidence" value="ECO:0007669"/>
    <property type="project" value="UniProtKB-UniRule"/>
</dbReference>
<evidence type="ECO:0000256" key="1">
    <source>
        <dbReference type="ARBA" id="ARBA00000316"/>
    </source>
</evidence>
<sequence>MSEGIKMDVRRRAAGVAEIDLSALRRNLQQVKKRIGRREILAVIKANAYGHGAVPIAQFLVGEKRSMEISLLGVAYLEEAIQLRKAGITHPILLMTGCPIEQIPEIVRYQLTPLLFDAASLAALSRYAARRGERVNVHVKLDTGMGRIGLPVSEALPFIQTAMEQKGIRVEGILTHFAEADLKDLSFAKKQFEALKQIWTALQKAKMKVRYCHLANSAAIMHFGAAHFNLVRPGLMLYGYSPLEEETEIPLKPILQLRARVIAVKKVPAGTSISYGRTFFTRRESLIATVSIGYADGYPRLLSNRGVMIAKGQRAPVVGRVCMDMTMLDVTEAPSLSVGDWVTVIGEEGGEAVWADELARQAETIPYEILCGIGERVPRIYKER</sequence>
<evidence type="ECO:0000256" key="3">
    <source>
        <dbReference type="ARBA" id="ARBA00022898"/>
    </source>
</evidence>
<comment type="caution">
    <text evidence="9">The sequence shown here is derived from an EMBL/GenBank/DDBJ whole genome shotgun (WGS) entry which is preliminary data.</text>
</comment>
<dbReference type="Pfam" id="PF00842">
    <property type="entry name" value="Ala_racemase_C"/>
    <property type="match status" value="1"/>
</dbReference>
<feature type="modified residue" description="N6-(pyridoxal phosphate)lysine" evidence="5 6">
    <location>
        <position position="45"/>
    </location>
</feature>
<dbReference type="AlphaFoldDB" id="A0A7X6DNX3"/>
<dbReference type="SMART" id="SM01005">
    <property type="entry name" value="Ala_racemase_C"/>
    <property type="match status" value="1"/>
</dbReference>
<evidence type="ECO:0000256" key="5">
    <source>
        <dbReference type="HAMAP-Rule" id="MF_01201"/>
    </source>
</evidence>
<organism evidence="9 10">
    <name type="scientific">Candidatus Manganitrophus noduliformans</name>
    <dbReference type="NCBI Taxonomy" id="2606439"/>
    <lineage>
        <taxon>Bacteria</taxon>
        <taxon>Pseudomonadati</taxon>
        <taxon>Nitrospirota</taxon>
        <taxon>Nitrospiria</taxon>
        <taxon>Candidatus Troglogloeales</taxon>
        <taxon>Candidatus Manganitrophaceae</taxon>
        <taxon>Candidatus Manganitrophus</taxon>
    </lineage>
</organism>
<gene>
    <name evidence="9" type="primary">alr</name>
    <name evidence="9" type="ORF">MNODULE_08155</name>
</gene>
<dbReference type="Proteomes" id="UP000534783">
    <property type="component" value="Unassembled WGS sequence"/>
</dbReference>
<dbReference type="RefSeq" id="WP_168058946.1">
    <property type="nucleotide sequence ID" value="NZ_VTOW01000001.1"/>
</dbReference>
<feature type="binding site" evidence="5 7">
    <location>
        <position position="147"/>
    </location>
    <ligand>
        <name>substrate</name>
    </ligand>
</feature>
<evidence type="ECO:0000313" key="9">
    <source>
        <dbReference type="EMBL" id="NKE70708.1"/>
    </source>
</evidence>
<dbReference type="InterPro" id="IPR011079">
    <property type="entry name" value="Ala_racemase_C"/>
</dbReference>